<dbReference type="Pfam" id="PF12158">
    <property type="entry name" value="DUF3592"/>
    <property type="match status" value="1"/>
</dbReference>
<dbReference type="OrthoDB" id="191236at2"/>
<sequence length="145" mass="16930">MAMKPAFFRGYWWLWVVCTALLALISLADLAFFLRARSWAVTTGAVLEEEYVRRGGRNNFYLVRYRFEAGGREYVDAFKDGHNLEPARLGGGRVTVYYDPRDPRRSTLDRRLNPRGIRYLPVALAVGVWLYWTERRPLRGKAERP</sequence>
<keyword evidence="4" id="KW-1185">Reference proteome</keyword>
<dbReference type="Proteomes" id="UP000265715">
    <property type="component" value="Unassembled WGS sequence"/>
</dbReference>
<dbReference type="InterPro" id="IPR021994">
    <property type="entry name" value="DUF3592"/>
</dbReference>
<dbReference type="AlphaFoldDB" id="A0A399EJK9"/>
<keyword evidence="1" id="KW-0472">Membrane</keyword>
<evidence type="ECO:0000313" key="4">
    <source>
        <dbReference type="Proteomes" id="UP000265715"/>
    </source>
</evidence>
<protein>
    <recommendedName>
        <fullName evidence="2">DUF3592 domain-containing protein</fullName>
    </recommendedName>
</protein>
<name>A0A399EJK9_9DEIN</name>
<gene>
    <name evidence="3" type="ORF">Mterra_02341</name>
</gene>
<reference evidence="3 4" key="1">
    <citation type="submission" date="2018-08" db="EMBL/GenBank/DDBJ databases">
        <title>Meiothermus terrae DSM 26712 genome sequencing project.</title>
        <authorList>
            <person name="Da Costa M.S."/>
            <person name="Albuquerque L."/>
            <person name="Raposo P."/>
            <person name="Froufe H.J.C."/>
            <person name="Barroso C.S."/>
            <person name="Egas C."/>
        </authorList>
    </citation>
    <scope>NUCLEOTIDE SEQUENCE [LARGE SCALE GENOMIC DNA]</scope>
    <source>
        <strain evidence="3 4">DSM 26712</strain>
    </source>
</reference>
<comment type="caution">
    <text evidence="3">The sequence shown here is derived from an EMBL/GenBank/DDBJ whole genome shotgun (WGS) entry which is preliminary data.</text>
</comment>
<evidence type="ECO:0000313" key="3">
    <source>
        <dbReference type="EMBL" id="RIH83269.1"/>
    </source>
</evidence>
<evidence type="ECO:0000259" key="2">
    <source>
        <dbReference type="Pfam" id="PF12158"/>
    </source>
</evidence>
<dbReference type="EMBL" id="QXDL01000096">
    <property type="protein sequence ID" value="RIH83269.1"/>
    <property type="molecule type" value="Genomic_DNA"/>
</dbReference>
<feature type="transmembrane region" description="Helical" evidence="1">
    <location>
        <begin position="12"/>
        <end position="34"/>
    </location>
</feature>
<organism evidence="3 4">
    <name type="scientific">Calidithermus terrae</name>
    <dbReference type="NCBI Taxonomy" id="1408545"/>
    <lineage>
        <taxon>Bacteria</taxon>
        <taxon>Thermotogati</taxon>
        <taxon>Deinococcota</taxon>
        <taxon>Deinococci</taxon>
        <taxon>Thermales</taxon>
        <taxon>Thermaceae</taxon>
        <taxon>Calidithermus</taxon>
    </lineage>
</organism>
<keyword evidence="1" id="KW-1133">Transmembrane helix</keyword>
<proteinExistence type="predicted"/>
<feature type="domain" description="DUF3592" evidence="2">
    <location>
        <begin position="42"/>
        <end position="112"/>
    </location>
</feature>
<evidence type="ECO:0000256" key="1">
    <source>
        <dbReference type="SAM" id="Phobius"/>
    </source>
</evidence>
<accession>A0A399EJK9</accession>
<keyword evidence="1" id="KW-0812">Transmembrane</keyword>
<feature type="transmembrane region" description="Helical" evidence="1">
    <location>
        <begin position="116"/>
        <end position="132"/>
    </location>
</feature>